<evidence type="ECO:0000313" key="4">
    <source>
        <dbReference type="Proteomes" id="UP000054558"/>
    </source>
</evidence>
<dbReference type="InterPro" id="IPR057766">
    <property type="entry name" value="Znf-C2H2_OTU1-like_C"/>
</dbReference>
<name>A0A1Y1IE89_KLENI</name>
<protein>
    <recommendedName>
        <fullName evidence="2">UBA domain-containing protein</fullName>
    </recommendedName>
</protein>
<dbReference type="OrthoDB" id="336240at2759"/>
<feature type="domain" description="UBA" evidence="2">
    <location>
        <begin position="120"/>
        <end position="160"/>
    </location>
</feature>
<dbReference type="Pfam" id="PF24560">
    <property type="entry name" value="zf-C2H2_OTU1_C"/>
    <property type="match status" value="1"/>
</dbReference>
<dbReference type="InterPro" id="IPR036339">
    <property type="entry name" value="PUB-like_dom_sf"/>
</dbReference>
<dbReference type="PROSITE" id="PS00028">
    <property type="entry name" value="ZINC_FINGER_C2H2_1"/>
    <property type="match status" value="1"/>
</dbReference>
<dbReference type="PANTHER" id="PTHR46713">
    <property type="entry name" value="F13M7.16 PROTEIN"/>
    <property type="match status" value="1"/>
</dbReference>
<feature type="region of interest" description="Disordered" evidence="1">
    <location>
        <begin position="263"/>
        <end position="294"/>
    </location>
</feature>
<dbReference type="PANTHER" id="PTHR46713:SF1">
    <property type="entry name" value="F13M7.16 PROTEIN"/>
    <property type="match status" value="1"/>
</dbReference>
<organism evidence="3 4">
    <name type="scientific">Klebsormidium nitens</name>
    <name type="common">Green alga</name>
    <name type="synonym">Ulothrix nitens</name>
    <dbReference type="NCBI Taxonomy" id="105231"/>
    <lineage>
        <taxon>Eukaryota</taxon>
        <taxon>Viridiplantae</taxon>
        <taxon>Streptophyta</taxon>
        <taxon>Klebsormidiophyceae</taxon>
        <taxon>Klebsormidiales</taxon>
        <taxon>Klebsormidiaceae</taxon>
        <taxon>Klebsormidium</taxon>
    </lineage>
</organism>
<dbReference type="CDD" id="cd10461">
    <property type="entry name" value="PUB_UBA_plant"/>
    <property type="match status" value="1"/>
</dbReference>
<feature type="region of interest" description="Disordered" evidence="1">
    <location>
        <begin position="167"/>
        <end position="221"/>
    </location>
</feature>
<dbReference type="InterPro" id="IPR018997">
    <property type="entry name" value="PUB_domain"/>
</dbReference>
<feature type="region of interest" description="Disordered" evidence="1">
    <location>
        <begin position="56"/>
        <end position="84"/>
    </location>
</feature>
<feature type="compositionally biased region" description="Basic and acidic residues" evidence="1">
    <location>
        <begin position="276"/>
        <end position="294"/>
    </location>
</feature>
<evidence type="ECO:0000259" key="2">
    <source>
        <dbReference type="PROSITE" id="PS50030"/>
    </source>
</evidence>
<dbReference type="STRING" id="105231.A0A1Y1IE89"/>
<dbReference type="Gene3D" id="1.10.8.10">
    <property type="entry name" value="DNA helicase RuvA subunit, C-terminal domain"/>
    <property type="match status" value="1"/>
</dbReference>
<dbReference type="InterPro" id="IPR015940">
    <property type="entry name" value="UBA"/>
</dbReference>
<keyword evidence="4" id="KW-1185">Reference proteome</keyword>
<dbReference type="Pfam" id="PF22562">
    <property type="entry name" value="UBA_7"/>
    <property type="match status" value="1"/>
</dbReference>
<dbReference type="Pfam" id="PF09409">
    <property type="entry name" value="PUB"/>
    <property type="match status" value="1"/>
</dbReference>
<gene>
    <name evidence="3" type="ORF">KFL_005030020</name>
</gene>
<dbReference type="AlphaFoldDB" id="A0A1Y1IE89"/>
<dbReference type="OMA" id="CANAKDH"/>
<dbReference type="SMART" id="SM00580">
    <property type="entry name" value="PUG"/>
    <property type="match status" value="1"/>
</dbReference>
<dbReference type="Proteomes" id="UP000054558">
    <property type="component" value="Unassembled WGS sequence"/>
</dbReference>
<dbReference type="InterPro" id="IPR009060">
    <property type="entry name" value="UBA-like_sf"/>
</dbReference>
<dbReference type="PROSITE" id="PS50030">
    <property type="entry name" value="UBA"/>
    <property type="match status" value="1"/>
</dbReference>
<dbReference type="EMBL" id="DF237452">
    <property type="protein sequence ID" value="GAQ89250.1"/>
    <property type="molecule type" value="Genomic_DNA"/>
</dbReference>
<dbReference type="InterPro" id="IPR013087">
    <property type="entry name" value="Znf_C2H2_type"/>
</dbReference>
<feature type="compositionally biased region" description="Basic and acidic residues" evidence="1">
    <location>
        <begin position="71"/>
        <end position="84"/>
    </location>
</feature>
<dbReference type="SUPFAM" id="SSF143503">
    <property type="entry name" value="PUG domain-like"/>
    <property type="match status" value="1"/>
</dbReference>
<dbReference type="Gene3D" id="1.20.58.2190">
    <property type="match status" value="1"/>
</dbReference>
<evidence type="ECO:0000313" key="3">
    <source>
        <dbReference type="EMBL" id="GAQ89250.1"/>
    </source>
</evidence>
<dbReference type="SUPFAM" id="SSF46934">
    <property type="entry name" value="UBA-like"/>
    <property type="match status" value="1"/>
</dbReference>
<dbReference type="SMART" id="SM00165">
    <property type="entry name" value="UBA"/>
    <property type="match status" value="1"/>
</dbReference>
<proteinExistence type="predicted"/>
<sequence>MASAALSLVCNQCGSQLKNMKEAQSHADATGHSDFAESTEAVLQLVCSDCGKPCRSKTEQDLHTQRTGHSQFHDKTAEAAKPMDTEKQMQQIREEEKAAEMPSTSMEIDGAAAEEMVVPQVDAAALQELQDMGFGIERATRALHFSGGSVESAINWVVEHENDANIDEMPKIPKSQDKKPLSKEEAKRKAAELAEKAKRKREEEERAREREREKERVRAGKELLEAKRIEEAQERKRIIELKRQEKLEEQRAREKIKARLEEDKAERRRKMGLPPKDPEEEKKKEEEKKEEVKKPFVPMRPASKAEQMRNVLRTMKQQHKDQDERVKKAFQTLLTYIGNVARAPDEEKYRTIRLTNAAFQDRVGSLGGVPFLELLGFEKDAAGETIKLDRSKVDQTLLNAAGSELNTAITNPFFGVL</sequence>
<reference evidence="3 4" key="1">
    <citation type="journal article" date="2014" name="Nat. Commun.">
        <title>Klebsormidium flaccidum genome reveals primary factors for plant terrestrial adaptation.</title>
        <authorList>
            <person name="Hori K."/>
            <person name="Maruyama F."/>
            <person name="Fujisawa T."/>
            <person name="Togashi T."/>
            <person name="Yamamoto N."/>
            <person name="Seo M."/>
            <person name="Sato S."/>
            <person name="Yamada T."/>
            <person name="Mori H."/>
            <person name="Tajima N."/>
            <person name="Moriyama T."/>
            <person name="Ikeuchi M."/>
            <person name="Watanabe M."/>
            <person name="Wada H."/>
            <person name="Kobayashi K."/>
            <person name="Saito M."/>
            <person name="Masuda T."/>
            <person name="Sasaki-Sekimoto Y."/>
            <person name="Mashiguchi K."/>
            <person name="Awai K."/>
            <person name="Shimojima M."/>
            <person name="Masuda S."/>
            <person name="Iwai M."/>
            <person name="Nobusawa T."/>
            <person name="Narise T."/>
            <person name="Kondo S."/>
            <person name="Saito H."/>
            <person name="Sato R."/>
            <person name="Murakawa M."/>
            <person name="Ihara Y."/>
            <person name="Oshima-Yamada Y."/>
            <person name="Ohtaka K."/>
            <person name="Satoh M."/>
            <person name="Sonobe K."/>
            <person name="Ishii M."/>
            <person name="Ohtani R."/>
            <person name="Kanamori-Sato M."/>
            <person name="Honoki R."/>
            <person name="Miyazaki D."/>
            <person name="Mochizuki H."/>
            <person name="Umetsu J."/>
            <person name="Higashi K."/>
            <person name="Shibata D."/>
            <person name="Kamiya Y."/>
            <person name="Sato N."/>
            <person name="Nakamura Y."/>
            <person name="Tabata S."/>
            <person name="Ida S."/>
            <person name="Kurokawa K."/>
            <person name="Ohta H."/>
        </authorList>
    </citation>
    <scope>NUCLEOTIDE SEQUENCE [LARGE SCALE GENOMIC DNA]</scope>
    <source>
        <strain evidence="3 4">NIES-2285</strain>
    </source>
</reference>
<evidence type="ECO:0000256" key="1">
    <source>
        <dbReference type="SAM" id="MobiDB-lite"/>
    </source>
</evidence>
<accession>A0A1Y1IE89</accession>